<dbReference type="Pfam" id="PF13530">
    <property type="entry name" value="SCP2_2"/>
    <property type="match status" value="1"/>
</dbReference>
<keyword evidence="7" id="KW-1185">Reference proteome</keyword>
<dbReference type="InterPro" id="IPR041380">
    <property type="entry name" value="Acetyltransf_17"/>
</dbReference>
<keyword evidence="1 3" id="KW-0808">Transferase</keyword>
<evidence type="ECO:0000313" key="7">
    <source>
        <dbReference type="Proteomes" id="UP000604241"/>
    </source>
</evidence>
<dbReference type="Gene3D" id="3.40.630.30">
    <property type="match status" value="2"/>
</dbReference>
<dbReference type="InterPro" id="IPR051554">
    <property type="entry name" value="Acetyltransferase_Eis"/>
</dbReference>
<evidence type="ECO:0000313" key="6">
    <source>
        <dbReference type="EMBL" id="MBD7920284.1"/>
    </source>
</evidence>
<name>A0ABR8QIM9_9CELL</name>
<dbReference type="EMBL" id="JACSQV010000026">
    <property type="protein sequence ID" value="MBD7920284.1"/>
    <property type="molecule type" value="Genomic_DNA"/>
</dbReference>
<feature type="domain" description="Enhanced intracellular survival protein" evidence="4">
    <location>
        <begin position="311"/>
        <end position="412"/>
    </location>
</feature>
<evidence type="ECO:0000259" key="4">
    <source>
        <dbReference type="Pfam" id="PF13530"/>
    </source>
</evidence>
<protein>
    <submittedName>
        <fullName evidence="6">GNAT family N-acetyltransferase</fullName>
    </submittedName>
</protein>
<dbReference type="SUPFAM" id="SSF55729">
    <property type="entry name" value="Acyl-CoA N-acyltransferases (Nat)"/>
    <property type="match status" value="1"/>
</dbReference>
<evidence type="ECO:0000256" key="1">
    <source>
        <dbReference type="ARBA" id="ARBA00022679"/>
    </source>
</evidence>
<evidence type="ECO:0000256" key="2">
    <source>
        <dbReference type="ARBA" id="ARBA00023315"/>
    </source>
</evidence>
<dbReference type="Pfam" id="PF13527">
    <property type="entry name" value="Acetyltransf_9"/>
    <property type="match status" value="1"/>
</dbReference>
<accession>A0ABR8QIM9</accession>
<proteinExistence type="inferred from homology"/>
<comment type="caution">
    <text evidence="6">The sequence shown here is derived from an EMBL/GenBank/DDBJ whole genome shotgun (WGS) entry which is preliminary data.</text>
</comment>
<reference evidence="6 7" key="1">
    <citation type="submission" date="2020-08" db="EMBL/GenBank/DDBJ databases">
        <title>A Genomic Blueprint of the Chicken Gut Microbiome.</title>
        <authorList>
            <person name="Gilroy R."/>
            <person name="Ravi A."/>
            <person name="Getino M."/>
            <person name="Pursley I."/>
            <person name="Horton D.L."/>
            <person name="Alikhan N.-F."/>
            <person name="Baker D."/>
            <person name="Gharbi K."/>
            <person name="Hall N."/>
            <person name="Watson M."/>
            <person name="Adriaenssens E.M."/>
            <person name="Foster-Nyarko E."/>
            <person name="Jarju S."/>
            <person name="Secka A."/>
            <person name="Antonio M."/>
            <person name="Oren A."/>
            <person name="Chaudhuri R."/>
            <person name="La Ragione R.M."/>
            <person name="Hildebrand F."/>
            <person name="Pallen M.J."/>
        </authorList>
    </citation>
    <scope>NUCLEOTIDE SEQUENCE [LARGE SCALE GENOMIC DNA]</scope>
    <source>
        <strain evidence="6 7">Sa3CUA2</strain>
    </source>
</reference>
<dbReference type="PANTHER" id="PTHR37817:SF1">
    <property type="entry name" value="N-ACETYLTRANSFERASE EIS"/>
    <property type="match status" value="1"/>
</dbReference>
<dbReference type="InterPro" id="IPR016181">
    <property type="entry name" value="Acyl_CoA_acyltransferase"/>
</dbReference>
<comment type="caution">
    <text evidence="3">Lacks conserved residue(s) required for the propagation of feature annotation.</text>
</comment>
<dbReference type="SUPFAM" id="SSF55718">
    <property type="entry name" value="SCP-like"/>
    <property type="match status" value="1"/>
</dbReference>
<dbReference type="RefSeq" id="WP_191784929.1">
    <property type="nucleotide sequence ID" value="NZ_JACSQV010000026.1"/>
</dbReference>
<evidence type="ECO:0000256" key="3">
    <source>
        <dbReference type="HAMAP-Rule" id="MF_01812"/>
    </source>
</evidence>
<dbReference type="InterPro" id="IPR022902">
    <property type="entry name" value="NAcTrfase_Eis"/>
</dbReference>
<feature type="binding site" evidence="3">
    <location>
        <begin position="86"/>
        <end position="88"/>
    </location>
    <ligand>
        <name>acetyl-CoA</name>
        <dbReference type="ChEBI" id="CHEBI:57288"/>
    </ligand>
</feature>
<dbReference type="NCBIfam" id="NF002367">
    <property type="entry name" value="PRK01346.1-4"/>
    <property type="match status" value="1"/>
</dbReference>
<organism evidence="6 7">
    <name type="scientific">Cellulomonas avistercoris</name>
    <dbReference type="NCBI Taxonomy" id="2762242"/>
    <lineage>
        <taxon>Bacteria</taxon>
        <taxon>Bacillati</taxon>
        <taxon>Actinomycetota</taxon>
        <taxon>Actinomycetes</taxon>
        <taxon>Micrococcales</taxon>
        <taxon>Cellulomonadaceae</taxon>
        <taxon>Cellulomonas</taxon>
    </lineage>
</organism>
<dbReference type="InterPro" id="IPR036527">
    <property type="entry name" value="SCP2_sterol-bd_dom_sf"/>
</dbReference>
<dbReference type="Pfam" id="PF17668">
    <property type="entry name" value="Acetyltransf_17"/>
    <property type="match status" value="1"/>
</dbReference>
<feature type="domain" description="Eis-like acetyltransferase" evidence="5">
    <location>
        <begin position="189"/>
        <end position="297"/>
    </location>
</feature>
<dbReference type="InterPro" id="IPR025559">
    <property type="entry name" value="Eis_dom"/>
</dbReference>
<comment type="subunit">
    <text evidence="3">Homohexamer; trimer of dimers.</text>
</comment>
<dbReference type="Gene3D" id="3.30.1050.10">
    <property type="entry name" value="SCP2 sterol-binding domain"/>
    <property type="match status" value="1"/>
</dbReference>
<dbReference type="HAMAP" id="MF_01812">
    <property type="entry name" value="Eis"/>
    <property type="match status" value="1"/>
</dbReference>
<evidence type="ECO:0000259" key="5">
    <source>
        <dbReference type="Pfam" id="PF17668"/>
    </source>
</evidence>
<keyword evidence="2 3" id="KW-0012">Acyltransferase</keyword>
<feature type="active site" description="Proton acceptor; via carboxylate" evidence="3">
    <location>
        <position position="415"/>
    </location>
</feature>
<feature type="active site" description="Proton donor" evidence="3">
    <location>
        <position position="127"/>
    </location>
</feature>
<dbReference type="PANTHER" id="PTHR37817">
    <property type="entry name" value="N-ACETYLTRANSFERASE EIS"/>
    <property type="match status" value="1"/>
</dbReference>
<sequence length="415" mass="44422">MSTLPAGYRTVVVPPERIEELRTVDQLAFAVAPDPEVDQLLPFPVPHDRLMAVESADGTYAAVHGSYDLVMPVPGGQVACAGLTWVGVRPDERRRGLLRAMITTHLERSLGRGEPVSALFAAEAPIYGRFGYGSASDQVRLTVPRGAALRPVAGSEGLTVRLERVDPARHAELVEDLYVRAGAGRPGWVPRATPVLRAYTVGDPPSRRAGFEPLLLATVLDGDDVRAVALFARKGSWGEDGPDAVVKVREASALDPASTHRLWSFLLDLDLTATVETPPLAVDDPLLHLLVDLRPARRRLTDNLWVRLLDVPTALAARRYAGPADVVLEVTDTLLPENAGRWRLVVDADGAAELSRADADADVALDVRELGALYLGGRSAAAMGGAGLVLGDRAALDRLTTTFASPLAPVCPFMF</sequence>
<dbReference type="Proteomes" id="UP000604241">
    <property type="component" value="Unassembled WGS sequence"/>
</dbReference>
<gene>
    <name evidence="6" type="ORF">H9657_18585</name>
</gene>
<comment type="similarity">
    <text evidence="3">Belongs to the acetyltransferase Eis family.</text>
</comment>
<feature type="binding site" evidence="3">
    <location>
        <begin position="94"/>
        <end position="99"/>
    </location>
    <ligand>
        <name>acetyl-CoA</name>
        <dbReference type="ChEBI" id="CHEBI:57288"/>
    </ligand>
</feature>